<dbReference type="AlphaFoldDB" id="A0A017HH54"/>
<gene>
    <name evidence="2" type="ORF">Rumeso_04577</name>
</gene>
<dbReference type="Proteomes" id="UP000019666">
    <property type="component" value="Unassembled WGS sequence"/>
</dbReference>
<keyword evidence="3" id="KW-1185">Reference proteome</keyword>
<dbReference type="STRING" id="442562.Rumeso_04577"/>
<protein>
    <recommendedName>
        <fullName evidence="1">HTH cro/C1-type domain-containing protein</fullName>
    </recommendedName>
</protein>
<comment type="caution">
    <text evidence="2">The sequence shown here is derived from an EMBL/GenBank/DDBJ whole genome shotgun (WGS) entry which is preliminary data.</text>
</comment>
<dbReference type="InterPro" id="IPR001387">
    <property type="entry name" value="Cro/C1-type_HTH"/>
</dbReference>
<name>A0A017HH54_9RHOB</name>
<sequence length="79" mass="8158">MKAARALLRWSQEDLAAASSVSLPTIKRLEAETGPIGGRASTAQALRKALEDAGVEFIAENGGGAGVRLREPRGGQDVG</sequence>
<dbReference type="SUPFAM" id="SSF47413">
    <property type="entry name" value="lambda repressor-like DNA-binding domains"/>
    <property type="match status" value="1"/>
</dbReference>
<accession>A0A017HH54</accession>
<dbReference type="CDD" id="cd00093">
    <property type="entry name" value="HTH_XRE"/>
    <property type="match status" value="1"/>
</dbReference>
<proteinExistence type="predicted"/>
<reference evidence="2 3" key="1">
    <citation type="submission" date="2013-02" db="EMBL/GenBank/DDBJ databases">
        <authorList>
            <person name="Fiebig A."/>
            <person name="Goeker M."/>
            <person name="Klenk H.-P.P."/>
        </authorList>
    </citation>
    <scope>NUCLEOTIDE SEQUENCE [LARGE SCALE GENOMIC DNA]</scope>
    <source>
        <strain evidence="2 3">DSM 19309</strain>
    </source>
</reference>
<dbReference type="Gene3D" id="1.10.260.40">
    <property type="entry name" value="lambda repressor-like DNA-binding domains"/>
    <property type="match status" value="1"/>
</dbReference>
<dbReference type="PATRIC" id="fig|442562.3.peg.4507"/>
<dbReference type="InterPro" id="IPR010982">
    <property type="entry name" value="Lambda_DNA-bd_dom_sf"/>
</dbReference>
<dbReference type="EMBL" id="AOSK01000128">
    <property type="protein sequence ID" value="EYD73842.1"/>
    <property type="molecule type" value="Genomic_DNA"/>
</dbReference>
<dbReference type="GO" id="GO:0003677">
    <property type="term" value="F:DNA binding"/>
    <property type="evidence" value="ECO:0007669"/>
    <property type="project" value="InterPro"/>
</dbReference>
<evidence type="ECO:0000313" key="2">
    <source>
        <dbReference type="EMBL" id="EYD73842.1"/>
    </source>
</evidence>
<feature type="domain" description="HTH cro/C1-type" evidence="1">
    <location>
        <begin position="1"/>
        <end position="30"/>
    </location>
</feature>
<dbReference type="Pfam" id="PF01381">
    <property type="entry name" value="HTH_3"/>
    <property type="match status" value="1"/>
</dbReference>
<dbReference type="PROSITE" id="PS50943">
    <property type="entry name" value="HTH_CROC1"/>
    <property type="match status" value="1"/>
</dbReference>
<organism evidence="2 3">
    <name type="scientific">Rubellimicrobium mesophilum DSM 19309</name>
    <dbReference type="NCBI Taxonomy" id="442562"/>
    <lineage>
        <taxon>Bacteria</taxon>
        <taxon>Pseudomonadati</taxon>
        <taxon>Pseudomonadota</taxon>
        <taxon>Alphaproteobacteria</taxon>
        <taxon>Rhodobacterales</taxon>
        <taxon>Roseobacteraceae</taxon>
        <taxon>Rubellimicrobium</taxon>
    </lineage>
</organism>
<evidence type="ECO:0000259" key="1">
    <source>
        <dbReference type="PROSITE" id="PS50943"/>
    </source>
</evidence>
<dbReference type="HOGENOM" id="CLU_066192_28_0_5"/>
<evidence type="ECO:0000313" key="3">
    <source>
        <dbReference type="Proteomes" id="UP000019666"/>
    </source>
</evidence>